<comment type="caution">
    <text evidence="1">The sequence shown here is derived from an EMBL/GenBank/DDBJ whole genome shotgun (WGS) entry which is preliminary data.</text>
</comment>
<evidence type="ECO:0008006" key="3">
    <source>
        <dbReference type="Google" id="ProtNLM"/>
    </source>
</evidence>
<dbReference type="SUPFAM" id="SSF53335">
    <property type="entry name" value="S-adenosyl-L-methionine-dependent methyltransferases"/>
    <property type="match status" value="1"/>
</dbReference>
<keyword evidence="2" id="KW-1185">Reference proteome</keyword>
<accession>A0ABV7LJC3</accession>
<evidence type="ECO:0000313" key="1">
    <source>
        <dbReference type="EMBL" id="MFC3282271.1"/>
    </source>
</evidence>
<name>A0ABV7LJC3_9GAMM</name>
<evidence type="ECO:0000313" key="2">
    <source>
        <dbReference type="Proteomes" id="UP001595579"/>
    </source>
</evidence>
<dbReference type="InterPro" id="IPR029063">
    <property type="entry name" value="SAM-dependent_MTases_sf"/>
</dbReference>
<dbReference type="EMBL" id="JBHRUG010000002">
    <property type="protein sequence ID" value="MFC3282271.1"/>
    <property type="molecule type" value="Genomic_DNA"/>
</dbReference>
<dbReference type="Proteomes" id="UP001595579">
    <property type="component" value="Unassembled WGS sequence"/>
</dbReference>
<proteinExistence type="predicted"/>
<gene>
    <name evidence="1" type="ORF">ACFOEV_01435</name>
</gene>
<protein>
    <recommendedName>
        <fullName evidence="3">Methyltransferase domain-containing protein</fullName>
    </recommendedName>
</protein>
<dbReference type="Gene3D" id="3.40.50.150">
    <property type="entry name" value="Vaccinia Virus protein VP39"/>
    <property type="match status" value="1"/>
</dbReference>
<dbReference type="RefSeq" id="WP_386770857.1">
    <property type="nucleotide sequence ID" value="NZ_JBHRUG010000002.1"/>
</dbReference>
<reference evidence="2" key="1">
    <citation type="journal article" date="2019" name="Int. J. Syst. Evol. Microbiol.">
        <title>The Global Catalogue of Microorganisms (GCM) 10K type strain sequencing project: providing services to taxonomists for standard genome sequencing and annotation.</title>
        <authorList>
            <consortium name="The Broad Institute Genomics Platform"/>
            <consortium name="The Broad Institute Genome Sequencing Center for Infectious Disease"/>
            <person name="Wu L."/>
            <person name="Ma J."/>
        </authorList>
    </citation>
    <scope>NUCLEOTIDE SEQUENCE [LARGE SCALE GENOMIC DNA]</scope>
    <source>
        <strain evidence="2">CECT 7698</strain>
    </source>
</reference>
<sequence>MKAGAVGSVFSFDWLALRERADAQARDPRLTQLAGDWLLQDSPGHPLTLIDLGCGSGSNSRYLAPRLPGPQRWRLVDQDRGLLDQAARRCRGVSDRRGFAIGVETWTHDLASLDATWWEGAHLICASALLDLTSRGWMEAFVAACARQRAAALLTLTVDGHWAFIDARGRVLDDPEDRWVQRLFRAHQQRDKGLGVALGGEAPQALHEAFLRRGYVVELASSPWVLPPGALVTQELAGAVLDGWRDAATEQASMSPARLAAWHGRRHTALAAGRLGVRVGHVDIFARPPHSPAPGRT</sequence>
<organism evidence="1 2">
    <name type="scientific">Litchfieldella rifensis</name>
    <dbReference type="NCBI Taxonomy" id="762643"/>
    <lineage>
        <taxon>Bacteria</taxon>
        <taxon>Pseudomonadati</taxon>
        <taxon>Pseudomonadota</taxon>
        <taxon>Gammaproteobacteria</taxon>
        <taxon>Oceanospirillales</taxon>
        <taxon>Halomonadaceae</taxon>
        <taxon>Litchfieldella</taxon>
    </lineage>
</organism>